<keyword evidence="7" id="KW-0472">Membrane</keyword>
<evidence type="ECO:0000256" key="1">
    <source>
        <dbReference type="ARBA" id="ARBA00012513"/>
    </source>
</evidence>
<keyword evidence="2 9" id="KW-0723">Serine/threonine-protein kinase</keyword>
<dbReference type="SUPFAM" id="SSF56112">
    <property type="entry name" value="Protein kinase-like (PK-like)"/>
    <property type="match status" value="1"/>
</dbReference>
<dbReference type="InterPro" id="IPR008271">
    <property type="entry name" value="Ser/Thr_kinase_AS"/>
</dbReference>
<name>F4LP93_TREBD</name>
<dbReference type="OrthoDB" id="9801841at2"/>
<dbReference type="RefSeq" id="WP_013758660.1">
    <property type="nucleotide sequence ID" value="NC_015500.1"/>
</dbReference>
<gene>
    <name evidence="9" type="ordered locus">Trebr_1532</name>
</gene>
<proteinExistence type="predicted"/>
<dbReference type="GO" id="GO:0005524">
    <property type="term" value="F:ATP binding"/>
    <property type="evidence" value="ECO:0007669"/>
    <property type="project" value="UniProtKB-KW"/>
</dbReference>
<evidence type="ECO:0000313" key="10">
    <source>
        <dbReference type="Proteomes" id="UP000006546"/>
    </source>
</evidence>
<dbReference type="CDD" id="cd14014">
    <property type="entry name" value="STKc_PknB_like"/>
    <property type="match status" value="1"/>
</dbReference>
<reference evidence="10" key="1">
    <citation type="submission" date="2011-04" db="EMBL/GenBank/DDBJ databases">
        <title>The complete genome of Treponema brennaborense DSM 12168.</title>
        <authorList>
            <person name="Lucas S."/>
            <person name="Han J."/>
            <person name="Lapidus A."/>
            <person name="Bruce D."/>
            <person name="Goodwin L."/>
            <person name="Pitluck S."/>
            <person name="Peters L."/>
            <person name="Kyrpides N."/>
            <person name="Mavromatis K."/>
            <person name="Ivanova N."/>
            <person name="Mikhailova N."/>
            <person name="Pagani I."/>
            <person name="Teshima H."/>
            <person name="Detter J.C."/>
            <person name="Tapia R."/>
            <person name="Han C."/>
            <person name="Land M."/>
            <person name="Hauser L."/>
            <person name="Markowitz V."/>
            <person name="Cheng J.-F."/>
            <person name="Hugenholtz P."/>
            <person name="Woyke T."/>
            <person name="Wu D."/>
            <person name="Gronow S."/>
            <person name="Wellnitz S."/>
            <person name="Brambilla E."/>
            <person name="Klenk H.-P."/>
            <person name="Eisen J.A."/>
        </authorList>
    </citation>
    <scope>NUCLEOTIDE SEQUENCE [LARGE SCALE GENOMIC DNA]</scope>
    <source>
        <strain evidence="10">DSM 12168 / CIP 105900 / DD5/3</strain>
    </source>
</reference>
<evidence type="ECO:0000313" key="9">
    <source>
        <dbReference type="EMBL" id="AEE16955.1"/>
    </source>
</evidence>
<keyword evidence="7" id="KW-1133">Transmembrane helix</keyword>
<keyword evidence="5 9" id="KW-0418">Kinase</keyword>
<keyword evidence="6" id="KW-0067">ATP-binding</keyword>
<protein>
    <recommendedName>
        <fullName evidence="1">non-specific serine/threonine protein kinase</fullName>
        <ecNumber evidence="1">2.7.11.1</ecNumber>
    </recommendedName>
</protein>
<dbReference type="SMART" id="SM00220">
    <property type="entry name" value="S_TKc"/>
    <property type="match status" value="1"/>
</dbReference>
<feature type="transmembrane region" description="Helical" evidence="7">
    <location>
        <begin position="309"/>
        <end position="330"/>
    </location>
</feature>
<evidence type="ECO:0000256" key="5">
    <source>
        <dbReference type="ARBA" id="ARBA00022777"/>
    </source>
</evidence>
<evidence type="ECO:0000256" key="2">
    <source>
        <dbReference type="ARBA" id="ARBA00022527"/>
    </source>
</evidence>
<dbReference type="eggNOG" id="COG0515">
    <property type="taxonomic scope" value="Bacteria"/>
</dbReference>
<dbReference type="PANTHER" id="PTHR43289:SF6">
    <property type="entry name" value="SERINE_THREONINE-PROTEIN KINASE NEKL-3"/>
    <property type="match status" value="1"/>
</dbReference>
<dbReference type="PANTHER" id="PTHR43289">
    <property type="entry name" value="MITOGEN-ACTIVATED PROTEIN KINASE KINASE KINASE 20-RELATED"/>
    <property type="match status" value="1"/>
</dbReference>
<dbReference type="InterPro" id="IPR011009">
    <property type="entry name" value="Kinase-like_dom_sf"/>
</dbReference>
<dbReference type="GO" id="GO:0004674">
    <property type="term" value="F:protein serine/threonine kinase activity"/>
    <property type="evidence" value="ECO:0007669"/>
    <property type="project" value="UniProtKB-KW"/>
</dbReference>
<dbReference type="HOGENOM" id="CLU_506118_0_0_12"/>
<keyword evidence="4" id="KW-0547">Nucleotide-binding</keyword>
<evidence type="ECO:0000256" key="7">
    <source>
        <dbReference type="SAM" id="Phobius"/>
    </source>
</evidence>
<sequence length="534" mass="59437">MGDTPEMIGKYKILSVVAQGGMGTVYKAEHPSLKRQIIIKKLTIRGNPAVRERFKREAQILLDLHSPYIVHMYDYFTEGPYHYIALEFVDGMSLDKLIQKQTALPVEIALLVFLDACYALKYAHKKGIVHRDIKPGNILISKNAAVKLADFGIAVSDKESEDTLTQSGVTLGTPSYMPPEQFTDSKTVDCRADIYAMGVMLYETVTGTKPFPGSLSAGTLAQIQKGKYIAPEKIDASIPRTVSRLIKKMIRSNPARRYQTIEPVIAIVKRYLKEYDARLLRENLARMILSGAKPFECPQFVPRKHTLRTVLLCAAAAGIAVIGAAAAWNAGLVHKYLLRSYYTPVTVTVTLPDTASAEADLPIRAFFFKNDNDRIPEVAGSRRVLTLADVVEDDIPAAASELKRYRSKPVYVRPGNYRIKVAAGPYVWWQSLPVEKEAVSASLDLQKYAVRSISVHPIVFEAASGKRISGEPDVSVLYGAKWVPLADMDPAKLKTGNVWKFKISAAGYSEEIFSLRIDWYQDELFITAALDKRE</sequence>
<keyword evidence="3" id="KW-0808">Transferase</keyword>
<organism evidence="9 10">
    <name type="scientific">Treponema brennaborense (strain DSM 12168 / CIP 105900 / DD5/3)</name>
    <dbReference type="NCBI Taxonomy" id="906968"/>
    <lineage>
        <taxon>Bacteria</taxon>
        <taxon>Pseudomonadati</taxon>
        <taxon>Spirochaetota</taxon>
        <taxon>Spirochaetia</taxon>
        <taxon>Spirochaetales</taxon>
        <taxon>Treponemataceae</taxon>
        <taxon>Treponema</taxon>
    </lineage>
</organism>
<dbReference type="KEGG" id="tbe:Trebr_1532"/>
<accession>F4LP93</accession>
<dbReference type="PROSITE" id="PS00108">
    <property type="entry name" value="PROTEIN_KINASE_ST"/>
    <property type="match status" value="1"/>
</dbReference>
<dbReference type="PROSITE" id="PS50011">
    <property type="entry name" value="PROTEIN_KINASE_DOM"/>
    <property type="match status" value="1"/>
</dbReference>
<dbReference type="AlphaFoldDB" id="F4LP93"/>
<dbReference type="STRING" id="906968.Trebr_1532"/>
<evidence type="ECO:0000256" key="3">
    <source>
        <dbReference type="ARBA" id="ARBA00022679"/>
    </source>
</evidence>
<dbReference type="Proteomes" id="UP000006546">
    <property type="component" value="Chromosome"/>
</dbReference>
<evidence type="ECO:0000259" key="8">
    <source>
        <dbReference type="PROSITE" id="PS50011"/>
    </source>
</evidence>
<dbReference type="Pfam" id="PF00069">
    <property type="entry name" value="Pkinase"/>
    <property type="match status" value="1"/>
</dbReference>
<dbReference type="FunFam" id="1.10.510.10:FF:000021">
    <property type="entry name" value="Serine/threonine protein kinase"/>
    <property type="match status" value="1"/>
</dbReference>
<dbReference type="InterPro" id="IPR000719">
    <property type="entry name" value="Prot_kinase_dom"/>
</dbReference>
<keyword evidence="7" id="KW-0812">Transmembrane</keyword>
<keyword evidence="10" id="KW-1185">Reference proteome</keyword>
<evidence type="ECO:0000256" key="6">
    <source>
        <dbReference type="ARBA" id="ARBA00022840"/>
    </source>
</evidence>
<dbReference type="Gene3D" id="1.10.510.10">
    <property type="entry name" value="Transferase(Phosphotransferase) domain 1"/>
    <property type="match status" value="1"/>
</dbReference>
<evidence type="ECO:0000256" key="4">
    <source>
        <dbReference type="ARBA" id="ARBA00022741"/>
    </source>
</evidence>
<dbReference type="EMBL" id="CP002696">
    <property type="protein sequence ID" value="AEE16955.1"/>
    <property type="molecule type" value="Genomic_DNA"/>
</dbReference>
<dbReference type="EC" id="2.7.11.1" evidence="1"/>
<feature type="domain" description="Protein kinase" evidence="8">
    <location>
        <begin position="11"/>
        <end position="272"/>
    </location>
</feature>